<name>A0A8X6V0R3_TRICX</name>
<evidence type="ECO:0000313" key="3">
    <source>
        <dbReference type="Proteomes" id="UP000887159"/>
    </source>
</evidence>
<gene>
    <name evidence="2" type="ORF">TNCV_2576111</name>
</gene>
<evidence type="ECO:0000256" key="1">
    <source>
        <dbReference type="SAM" id="MobiDB-lite"/>
    </source>
</evidence>
<accession>A0A8X6V0R3</accession>
<sequence>MHLVKKEPQSSVYLSRRRFLVGRKATFAPHPKRACLRELWQRSHQRINEREELIRERTGDAKVEDPQLRKGNKRNSARAGSRHPLFEG</sequence>
<feature type="compositionally biased region" description="Basic and acidic residues" evidence="1">
    <location>
        <begin position="51"/>
        <end position="68"/>
    </location>
</feature>
<dbReference type="Proteomes" id="UP000887159">
    <property type="component" value="Unassembled WGS sequence"/>
</dbReference>
<dbReference type="AlphaFoldDB" id="A0A8X6V0R3"/>
<proteinExistence type="predicted"/>
<dbReference type="EMBL" id="BMAU01021062">
    <property type="protein sequence ID" value="GFX88904.1"/>
    <property type="molecule type" value="Genomic_DNA"/>
</dbReference>
<organism evidence="2 3">
    <name type="scientific">Trichonephila clavipes</name>
    <name type="common">Golden silk orbweaver</name>
    <name type="synonym">Nephila clavipes</name>
    <dbReference type="NCBI Taxonomy" id="2585209"/>
    <lineage>
        <taxon>Eukaryota</taxon>
        <taxon>Metazoa</taxon>
        <taxon>Ecdysozoa</taxon>
        <taxon>Arthropoda</taxon>
        <taxon>Chelicerata</taxon>
        <taxon>Arachnida</taxon>
        <taxon>Araneae</taxon>
        <taxon>Araneomorphae</taxon>
        <taxon>Entelegynae</taxon>
        <taxon>Araneoidea</taxon>
        <taxon>Nephilidae</taxon>
        <taxon>Trichonephila</taxon>
    </lineage>
</organism>
<reference evidence="2" key="1">
    <citation type="submission" date="2020-08" db="EMBL/GenBank/DDBJ databases">
        <title>Multicomponent nature underlies the extraordinary mechanical properties of spider dragline silk.</title>
        <authorList>
            <person name="Kono N."/>
            <person name="Nakamura H."/>
            <person name="Mori M."/>
            <person name="Yoshida Y."/>
            <person name="Ohtoshi R."/>
            <person name="Malay A.D."/>
            <person name="Moran D.A.P."/>
            <person name="Tomita M."/>
            <person name="Numata K."/>
            <person name="Arakawa K."/>
        </authorList>
    </citation>
    <scope>NUCLEOTIDE SEQUENCE</scope>
</reference>
<protein>
    <submittedName>
        <fullName evidence="2">Uncharacterized protein</fullName>
    </submittedName>
</protein>
<feature type="region of interest" description="Disordered" evidence="1">
    <location>
        <begin position="51"/>
        <end position="88"/>
    </location>
</feature>
<keyword evidence="3" id="KW-1185">Reference proteome</keyword>
<comment type="caution">
    <text evidence="2">The sequence shown here is derived from an EMBL/GenBank/DDBJ whole genome shotgun (WGS) entry which is preliminary data.</text>
</comment>
<evidence type="ECO:0000313" key="2">
    <source>
        <dbReference type="EMBL" id="GFX88904.1"/>
    </source>
</evidence>